<protein>
    <recommendedName>
        <fullName evidence="1">HNH endonuclease 5 domain-containing protein</fullName>
    </recommendedName>
</protein>
<dbReference type="Pfam" id="PF14279">
    <property type="entry name" value="HNH_5"/>
    <property type="match status" value="1"/>
</dbReference>
<feature type="domain" description="HNH endonuclease 5" evidence="1">
    <location>
        <begin position="4"/>
        <end position="53"/>
    </location>
</feature>
<dbReference type="RefSeq" id="WP_082627886.1">
    <property type="nucleotide sequence ID" value="NZ_CP013189.1"/>
</dbReference>
<keyword evidence="3" id="KW-1185">Reference proteome</keyword>
<proteinExistence type="predicted"/>
<dbReference type="OrthoDB" id="2804463at2"/>
<organism evidence="2 3">
    <name type="scientific">Pseudohongiella spirulinae</name>
    <dbReference type="NCBI Taxonomy" id="1249552"/>
    <lineage>
        <taxon>Bacteria</taxon>
        <taxon>Pseudomonadati</taxon>
        <taxon>Pseudomonadota</taxon>
        <taxon>Gammaproteobacteria</taxon>
        <taxon>Pseudomonadales</taxon>
        <taxon>Pseudohongiellaceae</taxon>
        <taxon>Pseudohongiella</taxon>
    </lineage>
</organism>
<dbReference type="AlphaFoldDB" id="A0A0S2K9C4"/>
<dbReference type="KEGG" id="pspi:PS2015_216"/>
<gene>
    <name evidence="2" type="ORF">PS2015_216</name>
</gene>
<dbReference type="EMBL" id="CP013189">
    <property type="protein sequence ID" value="ALO44909.1"/>
    <property type="molecule type" value="Genomic_DNA"/>
</dbReference>
<sequence length="415" mass="47270">MKNCIICREKTDDFSDEHVIPDSLGGYYHIYTVCKQCNSDLGSKVDSDLVNHKFSDFQRFLMGIKGKSGKIPNPFSGTHSFTDNPDQKVQVRLDEGRKTVPYIIPSVNQNNNNGVIDSVNIVVDATDEHKLDDIIKKTAKRIGVPYERISIGEKIVQSAPCPEVHIPLSIDLHDFKLGLLKIAYEFAIDTIPKYYDDQMAIDISKVLHSANHERSTDFVKIGNGFQHEVMQPFESLLDFESTKHYLILIQSDENLTCFVKLHKLFTVGVVLSENNYLDENFIVGINDIAGKSFFKINAFELIERTHDKPELRFQYWFKDQNSVDRYLNLQSDPNFAFYMEMNEIPFFNKDGSYAGKTVHQKISELVESARAGSLECGGISAGIELDEELYIKITPSNELLCVISVQEERRQVCKL</sequence>
<dbReference type="Proteomes" id="UP000065641">
    <property type="component" value="Chromosome"/>
</dbReference>
<name>A0A0S2K9C4_9GAMM</name>
<accession>A0A0S2K9C4</accession>
<dbReference type="InterPro" id="IPR029471">
    <property type="entry name" value="HNH_5"/>
</dbReference>
<reference evidence="2 3" key="1">
    <citation type="submission" date="2015-11" db="EMBL/GenBank/DDBJ databases">
        <authorList>
            <person name="Zhang Y."/>
            <person name="Guo Z."/>
        </authorList>
    </citation>
    <scope>NUCLEOTIDE SEQUENCE [LARGE SCALE GENOMIC DNA]</scope>
    <source>
        <strain evidence="2 3">KCTC 32221</strain>
    </source>
</reference>
<evidence type="ECO:0000313" key="3">
    <source>
        <dbReference type="Proteomes" id="UP000065641"/>
    </source>
</evidence>
<evidence type="ECO:0000259" key="1">
    <source>
        <dbReference type="Pfam" id="PF14279"/>
    </source>
</evidence>
<evidence type="ECO:0000313" key="2">
    <source>
        <dbReference type="EMBL" id="ALO44909.1"/>
    </source>
</evidence>